<dbReference type="InterPro" id="IPR023095">
    <property type="entry name" value="Ade_MeTrfase_dom_2"/>
</dbReference>
<organism evidence="8 9">
    <name type="scientific">Acinetobacter rudis</name>
    <dbReference type="NCBI Taxonomy" id="632955"/>
    <lineage>
        <taxon>Bacteria</taxon>
        <taxon>Pseudomonadati</taxon>
        <taxon>Pseudomonadota</taxon>
        <taxon>Gammaproteobacteria</taxon>
        <taxon>Moraxellales</taxon>
        <taxon>Moraxellaceae</taxon>
        <taxon>Acinetobacter</taxon>
    </lineage>
</organism>
<evidence type="ECO:0000313" key="8">
    <source>
        <dbReference type="EMBL" id="MDQ8936938.1"/>
    </source>
</evidence>
<dbReference type="EC" id="2.1.1.72" evidence="2 7"/>
<dbReference type="GO" id="GO:1904047">
    <property type="term" value="F:S-adenosyl-L-methionine binding"/>
    <property type="evidence" value="ECO:0007669"/>
    <property type="project" value="TreeGrafter"/>
</dbReference>
<keyword evidence="3 7" id="KW-0489">Methyltransferase</keyword>
<comment type="caution">
    <text evidence="8">The sequence shown here is derived from an EMBL/GenBank/DDBJ whole genome shotgun (WGS) entry which is preliminary data.</text>
</comment>
<dbReference type="InterPro" id="IPR012186">
    <property type="entry name" value="Ade-mod_methylase_MStsI"/>
</dbReference>
<dbReference type="InterPro" id="IPR029063">
    <property type="entry name" value="SAM-dependent_MTases_sf"/>
</dbReference>
<dbReference type="PRINTS" id="PR00505">
    <property type="entry name" value="D12N6MTFRASE"/>
</dbReference>
<dbReference type="PROSITE" id="PS00092">
    <property type="entry name" value="N6_MTASE"/>
    <property type="match status" value="1"/>
</dbReference>
<evidence type="ECO:0000313" key="9">
    <source>
        <dbReference type="Proteomes" id="UP001243844"/>
    </source>
</evidence>
<protein>
    <recommendedName>
        <fullName evidence="2 7">Site-specific DNA-methyltransferase (adenine-specific)</fullName>
        <ecNumber evidence="2 7">2.1.1.72</ecNumber>
    </recommendedName>
</protein>
<comment type="catalytic activity">
    <reaction evidence="6 7">
        <text>a 2'-deoxyadenosine in DNA + S-adenosyl-L-methionine = an N(6)-methyl-2'-deoxyadenosine in DNA + S-adenosyl-L-homocysteine + H(+)</text>
        <dbReference type="Rhea" id="RHEA:15197"/>
        <dbReference type="Rhea" id="RHEA-COMP:12418"/>
        <dbReference type="Rhea" id="RHEA-COMP:12419"/>
        <dbReference type="ChEBI" id="CHEBI:15378"/>
        <dbReference type="ChEBI" id="CHEBI:57856"/>
        <dbReference type="ChEBI" id="CHEBI:59789"/>
        <dbReference type="ChEBI" id="CHEBI:90615"/>
        <dbReference type="ChEBI" id="CHEBI:90616"/>
        <dbReference type="EC" id="2.1.1.72"/>
    </reaction>
</comment>
<dbReference type="EMBL" id="JAVIDL010000040">
    <property type="protein sequence ID" value="MDQ8936938.1"/>
    <property type="molecule type" value="Genomic_DNA"/>
</dbReference>
<proteinExistence type="inferred from homology"/>
<dbReference type="GO" id="GO:0043565">
    <property type="term" value="F:sequence-specific DNA binding"/>
    <property type="evidence" value="ECO:0007669"/>
    <property type="project" value="TreeGrafter"/>
</dbReference>
<dbReference type="PANTHER" id="PTHR30481:SF3">
    <property type="entry name" value="DNA ADENINE METHYLASE"/>
    <property type="match status" value="1"/>
</dbReference>
<dbReference type="InterPro" id="IPR002052">
    <property type="entry name" value="DNA_methylase_N6_adenine_CS"/>
</dbReference>
<keyword evidence="4 7" id="KW-0808">Transferase</keyword>
<accession>A0AAW8JB84</accession>
<dbReference type="AlphaFoldDB" id="A0AAW8JB84"/>
<evidence type="ECO:0000256" key="2">
    <source>
        <dbReference type="ARBA" id="ARBA00011900"/>
    </source>
</evidence>
<reference evidence="8" key="1">
    <citation type="submission" date="2023-08" db="EMBL/GenBank/DDBJ databases">
        <title>Emergence of clinically-relevant ST2 carbapenem-resistant Acinetobacter baumannii strains in hospital sewages in Zhejiang, East of China.</title>
        <authorList>
            <person name="Kaichao C."/>
            <person name="Zhang R."/>
        </authorList>
    </citation>
    <scope>NUCLEOTIDE SEQUENCE</scope>
    <source>
        <strain evidence="8">M-RB-37</strain>
    </source>
</reference>
<comment type="similarity">
    <text evidence="1 7">Belongs to the N(4)/N(6)-methyltransferase family.</text>
</comment>
<gene>
    <name evidence="8" type="ORF">RFH47_14540</name>
</gene>
<dbReference type="Pfam" id="PF02086">
    <property type="entry name" value="MethyltransfD12"/>
    <property type="match status" value="2"/>
</dbReference>
<dbReference type="GO" id="GO:0009007">
    <property type="term" value="F:site-specific DNA-methyltransferase (adenine-specific) activity"/>
    <property type="evidence" value="ECO:0007669"/>
    <property type="project" value="UniProtKB-UniRule"/>
</dbReference>
<dbReference type="GO" id="GO:0009307">
    <property type="term" value="P:DNA restriction-modification system"/>
    <property type="evidence" value="ECO:0007669"/>
    <property type="project" value="InterPro"/>
</dbReference>
<dbReference type="PIRSF" id="PIRSF036638">
    <property type="entry name" value="M_m6A_StsI"/>
    <property type="match status" value="1"/>
</dbReference>
<dbReference type="SUPFAM" id="SSF53335">
    <property type="entry name" value="S-adenosyl-L-methionine-dependent methyltransferases"/>
    <property type="match status" value="2"/>
</dbReference>
<dbReference type="GO" id="GO:0032259">
    <property type="term" value="P:methylation"/>
    <property type="evidence" value="ECO:0007669"/>
    <property type="project" value="UniProtKB-KW"/>
</dbReference>
<dbReference type="RefSeq" id="WP_308982011.1">
    <property type="nucleotide sequence ID" value="NZ_JAVIDL010000040.1"/>
</dbReference>
<dbReference type="Gene3D" id="3.40.50.150">
    <property type="entry name" value="Vaccinia Virus protein VP39"/>
    <property type="match status" value="2"/>
</dbReference>
<dbReference type="InterPro" id="IPR012327">
    <property type="entry name" value="MeTrfase_D12"/>
</dbReference>
<evidence type="ECO:0000256" key="5">
    <source>
        <dbReference type="ARBA" id="ARBA00022691"/>
    </source>
</evidence>
<evidence type="ECO:0000256" key="7">
    <source>
        <dbReference type="RuleBase" id="RU361257"/>
    </source>
</evidence>
<name>A0AAW8JB84_9GAMM</name>
<dbReference type="PANTHER" id="PTHR30481">
    <property type="entry name" value="DNA ADENINE METHYLASE"/>
    <property type="match status" value="1"/>
</dbReference>
<evidence type="ECO:0000256" key="3">
    <source>
        <dbReference type="ARBA" id="ARBA00022603"/>
    </source>
</evidence>
<evidence type="ECO:0000256" key="6">
    <source>
        <dbReference type="ARBA" id="ARBA00047942"/>
    </source>
</evidence>
<dbReference type="Proteomes" id="UP001243844">
    <property type="component" value="Unassembled WGS sequence"/>
</dbReference>
<evidence type="ECO:0000256" key="4">
    <source>
        <dbReference type="ARBA" id="ARBA00022679"/>
    </source>
</evidence>
<keyword evidence="5 7" id="KW-0949">S-adenosyl-L-methionine</keyword>
<evidence type="ECO:0000256" key="1">
    <source>
        <dbReference type="ARBA" id="ARBA00006594"/>
    </source>
</evidence>
<dbReference type="GO" id="GO:0006298">
    <property type="term" value="P:mismatch repair"/>
    <property type="evidence" value="ECO:0007669"/>
    <property type="project" value="TreeGrafter"/>
</dbReference>
<sequence>MNKPLFVNFSKDMTSKKVKCKPILKWAGGKTQMLGSILPRLPNSYRKYIEPFFGGGAVFFALQPDKAVIADSNPELINLYLTIANNVDAVISELKKFENTEEMFYKVRSQEWELLSPESAAARTIYLNKTCFNGLYRVNKKGQFNVPFGKYKNPTILDESNLRAASKLLSKAEIICCDYSEVLENLTCSNDLIFLDPPYVPVSESADFKRYTKEQFHLKDHEKLAKIYRTLSGKGCHVFLTNSNHPIVEHLYSGFKYEVIQTKRHISSNSKTRTGEDVIISSIPSNEMFRLDLNKVSVPSDQVGLYPSTRYMGSKQKLLPYILGIVDQFKAEILVDLFSGSGVVSYLFKSLGKQVITNDYMNMSHTFTKAMVENSHVTLSKQKARSLLMNKNSINDFVQTKFKDLYFSDDENLLIDIIRSNIKNLDNEYEQAIARSALIRACMKKRPRGIFTYTGQRYDDGRKDLVLTLEEQFLSAVELINQAVFDNGQSNTSYRRNALDIDLPDNCLIYIDPPYYSTRSDNEYVRRYHFVEGLSFDWKNVEIQEHTKTKKFKSYPTPFSSRQDVYKAFDNLFEKHRENILLISYSSNSLPNMDEMLEILKKYKKNVDVIPIDYKYSFGNQSTKIGDNRNNVQEYLFVGY</sequence>
<dbReference type="NCBIfam" id="TIGR00571">
    <property type="entry name" value="dam"/>
    <property type="match status" value="1"/>
</dbReference>
<dbReference type="Gene3D" id="1.10.1020.10">
    <property type="entry name" value="Adenine-specific Methyltransferase, Domain 2"/>
    <property type="match status" value="2"/>
</dbReference>